<dbReference type="AlphaFoldDB" id="A0A366H309"/>
<reference evidence="2 3" key="1">
    <citation type="submission" date="2018-06" db="EMBL/GenBank/DDBJ databases">
        <title>Genomic Encyclopedia of Type Strains, Phase IV (KMG-IV): sequencing the most valuable type-strain genomes for metagenomic binning, comparative biology and taxonomic classification.</title>
        <authorList>
            <person name="Goeker M."/>
        </authorList>
    </citation>
    <scope>NUCLEOTIDE SEQUENCE [LARGE SCALE GENOMIC DNA]</scope>
    <source>
        <strain evidence="2 3">DSM 25532</strain>
    </source>
</reference>
<proteinExistence type="predicted"/>
<accession>A0A366H309</accession>
<keyword evidence="3" id="KW-1185">Reference proteome</keyword>
<dbReference type="InterPro" id="IPR045552">
    <property type="entry name" value="bpX2"/>
</dbReference>
<feature type="domain" description="MoxR-vWA-beta-propeller ternary system" evidence="1">
    <location>
        <begin position="13"/>
        <end position="231"/>
    </location>
</feature>
<evidence type="ECO:0000313" key="2">
    <source>
        <dbReference type="EMBL" id="RBP36329.1"/>
    </source>
</evidence>
<dbReference type="Proteomes" id="UP000253426">
    <property type="component" value="Unassembled WGS sequence"/>
</dbReference>
<dbReference type="EMBL" id="QNRR01000017">
    <property type="protein sequence ID" value="RBP36329.1"/>
    <property type="molecule type" value="Genomic_DNA"/>
</dbReference>
<dbReference type="RefSeq" id="WP_147263706.1">
    <property type="nucleotide sequence ID" value="NZ_QNRR01000017.1"/>
</dbReference>
<sequence length="240" mass="26424">MSPVYDRILVAMLSANDAAWLGRWRTLPGFEVCEAEGYLWVRGGAHHGNWKLVPALERFTADTNGRLTREGERVPVRRMPEAHWLALSDFLKVRPPASALPAQSVAPLPWALVPSREFREPALLTLSFPRFRDWVLSAPAVRLKSLQFAKSDDGRACVRGAVLPSLPGVLWYIENGVAMPAGWELPRGITPALVAVSLKLSSTALALVYEDASVEVLTDEAFVEASRSALRYSTQSSDAF</sequence>
<gene>
    <name evidence="2" type="ORF">DES53_11718</name>
</gene>
<organism evidence="2 3">
    <name type="scientific">Roseimicrobium gellanilyticum</name>
    <dbReference type="NCBI Taxonomy" id="748857"/>
    <lineage>
        <taxon>Bacteria</taxon>
        <taxon>Pseudomonadati</taxon>
        <taxon>Verrucomicrobiota</taxon>
        <taxon>Verrucomicrobiia</taxon>
        <taxon>Verrucomicrobiales</taxon>
        <taxon>Verrucomicrobiaceae</taxon>
        <taxon>Roseimicrobium</taxon>
    </lineage>
</organism>
<evidence type="ECO:0000313" key="3">
    <source>
        <dbReference type="Proteomes" id="UP000253426"/>
    </source>
</evidence>
<evidence type="ECO:0000259" key="1">
    <source>
        <dbReference type="Pfam" id="PF19918"/>
    </source>
</evidence>
<dbReference type="Pfam" id="PF19918">
    <property type="entry name" value="bpX2"/>
    <property type="match status" value="1"/>
</dbReference>
<protein>
    <recommendedName>
        <fullName evidence="1">MoxR-vWA-beta-propeller ternary system domain-containing protein</fullName>
    </recommendedName>
</protein>
<name>A0A366H309_9BACT</name>
<comment type="caution">
    <text evidence="2">The sequence shown here is derived from an EMBL/GenBank/DDBJ whole genome shotgun (WGS) entry which is preliminary data.</text>
</comment>
<dbReference type="OrthoDB" id="674746at2"/>